<proteinExistence type="predicted"/>
<dbReference type="Proteomes" id="UP001165960">
    <property type="component" value="Unassembled WGS sequence"/>
</dbReference>
<name>A0ACC2SPC1_9FUNG</name>
<organism evidence="1 2">
    <name type="scientific">Entomophthora muscae</name>
    <dbReference type="NCBI Taxonomy" id="34485"/>
    <lineage>
        <taxon>Eukaryota</taxon>
        <taxon>Fungi</taxon>
        <taxon>Fungi incertae sedis</taxon>
        <taxon>Zoopagomycota</taxon>
        <taxon>Entomophthoromycotina</taxon>
        <taxon>Entomophthoromycetes</taxon>
        <taxon>Entomophthorales</taxon>
        <taxon>Entomophthoraceae</taxon>
        <taxon>Entomophthora</taxon>
    </lineage>
</organism>
<sequence>MSSTETPPALRSSKSSKHDVDEFLNSLGVNPKSLPLEDKESTTESNAGIASKHEDILSFLNEPSTGKTQDISNEEPPKSNPKSRELAEMKSETPVSKKPEMKGMSEDSEEKAPETASLIEKKEEKESENEVDSGWSFGGFWNSASSALKNTPKSEYLLSNVASVKTALTGLSETVRSNENAQYFGSAVKDFVTSDNINKIGSNLKTFTQQSVASVLTKLQGPDIHQTLKVYLLTGQNFSEVESLSYQLLDPLMSEDLLFQDVFFLDGQEILETFSLEKAKEVLNFKTSQGFTDGFNEAKAKAQALFEAHNTYEAQKEQEKKQPKEEILSQLENQVLTPTTSVNIFVVCQPCRAAPLPDSASFFYCLTLLSPRHPNAIYKTFSQPLPACTNLSSRSQTQSEKPNSVDDEHRILSLRSIQLALHFLLIDFFEGETKLRKVEEEKALQESTEAK</sequence>
<accession>A0ACC2SPC1</accession>
<evidence type="ECO:0000313" key="2">
    <source>
        <dbReference type="Proteomes" id="UP001165960"/>
    </source>
</evidence>
<comment type="caution">
    <text evidence="1">The sequence shown here is derived from an EMBL/GenBank/DDBJ whole genome shotgun (WGS) entry which is preliminary data.</text>
</comment>
<evidence type="ECO:0000313" key="1">
    <source>
        <dbReference type="EMBL" id="KAJ9064231.1"/>
    </source>
</evidence>
<reference evidence="1" key="1">
    <citation type="submission" date="2022-04" db="EMBL/GenBank/DDBJ databases">
        <title>Genome of the entomopathogenic fungus Entomophthora muscae.</title>
        <authorList>
            <person name="Elya C."/>
            <person name="Lovett B.R."/>
            <person name="Lee E."/>
            <person name="Macias A.M."/>
            <person name="Hajek A.E."/>
            <person name="De Bivort B.L."/>
            <person name="Kasson M.T."/>
            <person name="De Fine Licht H.H."/>
            <person name="Stajich J.E."/>
        </authorList>
    </citation>
    <scope>NUCLEOTIDE SEQUENCE</scope>
    <source>
        <strain evidence="1">Berkeley</strain>
    </source>
</reference>
<gene>
    <name evidence="1" type="ORF">DSO57_1032643</name>
</gene>
<protein>
    <submittedName>
        <fullName evidence="1">Uncharacterized protein</fullName>
    </submittedName>
</protein>
<keyword evidence="2" id="KW-1185">Reference proteome</keyword>
<dbReference type="EMBL" id="QTSX02004507">
    <property type="protein sequence ID" value="KAJ9064231.1"/>
    <property type="molecule type" value="Genomic_DNA"/>
</dbReference>